<gene>
    <name evidence="2" type="ORF">SU32_08660</name>
</gene>
<dbReference type="Pfam" id="PF13472">
    <property type="entry name" value="Lipase_GDSL_2"/>
    <property type="match status" value="1"/>
</dbReference>
<comment type="caution">
    <text evidence="2">The sequence shown here is derived from an EMBL/GenBank/DDBJ whole genome shotgun (WGS) entry which is preliminary data.</text>
</comment>
<dbReference type="Proteomes" id="UP000038011">
    <property type="component" value="Unassembled WGS sequence"/>
</dbReference>
<dbReference type="RefSeq" id="WP_053998959.1">
    <property type="nucleotide sequence ID" value="NZ_JXMU01000011.1"/>
</dbReference>
<dbReference type="AlphaFoldDB" id="A0A0N0VLH3"/>
<dbReference type="Gene3D" id="3.40.50.1110">
    <property type="entry name" value="SGNH hydrolase"/>
    <property type="match status" value="1"/>
</dbReference>
<sequence length="213" mass="22851">MKTVLAYGDSLTWGSCPETGGRHPASHRWPDVLAAALGDSVTVITNGLRGRTTAYDEYLADCDRNGVRILPTIINTYAPVDLVIILLGANDMKPHICGTAIGALQGVRRLTQIAKNHMQGLSNGHRAKVLIVAPPPLVESDDPEFRAMFDGGIEESRKLASLYEKLAREMDVAFFDAGTVAEASTLDGVHLDAENTKKIGVALAPHVKKLLAV</sequence>
<name>A0A0N0VLH3_9HYPH</name>
<reference evidence="2 3" key="1">
    <citation type="submission" date="2015-01" db="EMBL/GenBank/DDBJ databases">
        <title>Ahrensia donghaiensis sp. nov., a novel dimethylsulphoniopropionate-cleavage bacterium isolated from seawater and emended descriptions of the genus Ahrensia and Ahrensia kielensis.</title>
        <authorList>
            <person name="Liu J."/>
        </authorList>
    </citation>
    <scope>NUCLEOTIDE SEQUENCE [LARGE SCALE GENOMIC DNA]</scope>
    <source>
        <strain evidence="2 3">LZD062</strain>
    </source>
</reference>
<evidence type="ECO:0000259" key="1">
    <source>
        <dbReference type="Pfam" id="PF13472"/>
    </source>
</evidence>
<protein>
    <submittedName>
        <fullName evidence="2">Arylesterase</fullName>
    </submittedName>
</protein>
<dbReference type="InterPro" id="IPR013830">
    <property type="entry name" value="SGNH_hydro"/>
</dbReference>
<dbReference type="PATRIC" id="fig|1514904.3.peg.551"/>
<dbReference type="STRING" id="1514904.SU32_08660"/>
<dbReference type="CDD" id="cd01839">
    <property type="entry name" value="SGNH_arylesterase_like"/>
    <property type="match status" value="1"/>
</dbReference>
<accession>A0A0N0VLH3</accession>
<keyword evidence="3" id="KW-1185">Reference proteome</keyword>
<dbReference type="SUPFAM" id="SSF52266">
    <property type="entry name" value="SGNH hydrolase"/>
    <property type="match status" value="1"/>
</dbReference>
<dbReference type="GO" id="GO:0016788">
    <property type="term" value="F:hydrolase activity, acting on ester bonds"/>
    <property type="evidence" value="ECO:0007669"/>
    <property type="project" value="UniProtKB-ARBA"/>
</dbReference>
<evidence type="ECO:0000313" key="3">
    <source>
        <dbReference type="Proteomes" id="UP000038011"/>
    </source>
</evidence>
<dbReference type="InterPro" id="IPR036514">
    <property type="entry name" value="SGNH_hydro_sf"/>
</dbReference>
<organism evidence="2 3">
    <name type="scientific">Ahrensia marina</name>
    <dbReference type="NCBI Taxonomy" id="1514904"/>
    <lineage>
        <taxon>Bacteria</taxon>
        <taxon>Pseudomonadati</taxon>
        <taxon>Pseudomonadota</taxon>
        <taxon>Alphaproteobacteria</taxon>
        <taxon>Hyphomicrobiales</taxon>
        <taxon>Ahrensiaceae</taxon>
        <taxon>Ahrensia</taxon>
    </lineage>
</organism>
<dbReference type="OrthoDB" id="164654at2"/>
<proteinExistence type="predicted"/>
<feature type="domain" description="SGNH hydrolase-type esterase" evidence="1">
    <location>
        <begin position="6"/>
        <end position="191"/>
    </location>
</feature>
<evidence type="ECO:0000313" key="2">
    <source>
        <dbReference type="EMBL" id="KPB01318.1"/>
    </source>
</evidence>
<dbReference type="EMBL" id="JXMU01000011">
    <property type="protein sequence ID" value="KPB01318.1"/>
    <property type="molecule type" value="Genomic_DNA"/>
</dbReference>